<proteinExistence type="predicted"/>
<dbReference type="Pfam" id="PF02653">
    <property type="entry name" value="BPD_transp_2"/>
    <property type="match status" value="1"/>
</dbReference>
<feature type="transmembrane region" description="Helical" evidence="6">
    <location>
        <begin position="32"/>
        <end position="50"/>
    </location>
</feature>
<protein>
    <submittedName>
        <fullName evidence="7">Branched-chain amino acid ABC transporter permease</fullName>
    </submittedName>
</protein>
<gene>
    <name evidence="7" type="ORF">QZM52_19440</name>
</gene>
<keyword evidence="8" id="KW-1185">Reference proteome</keyword>
<feature type="transmembrane region" description="Helical" evidence="6">
    <location>
        <begin position="113"/>
        <end position="136"/>
    </location>
</feature>
<evidence type="ECO:0000313" key="7">
    <source>
        <dbReference type="EMBL" id="MDN7933466.1"/>
    </source>
</evidence>
<accession>A0ABT8PEF7</accession>
<evidence type="ECO:0000256" key="5">
    <source>
        <dbReference type="ARBA" id="ARBA00023136"/>
    </source>
</evidence>
<feature type="transmembrane region" description="Helical" evidence="6">
    <location>
        <begin position="83"/>
        <end position="106"/>
    </location>
</feature>
<keyword evidence="5 6" id="KW-0472">Membrane</keyword>
<evidence type="ECO:0000256" key="1">
    <source>
        <dbReference type="ARBA" id="ARBA00004651"/>
    </source>
</evidence>
<dbReference type="InterPro" id="IPR001851">
    <property type="entry name" value="ABC_transp_permease"/>
</dbReference>
<feature type="transmembrane region" description="Helical" evidence="6">
    <location>
        <begin position="161"/>
        <end position="181"/>
    </location>
</feature>
<feature type="transmembrane region" description="Helical" evidence="6">
    <location>
        <begin position="292"/>
        <end position="315"/>
    </location>
</feature>
<feature type="transmembrane region" description="Helical" evidence="6">
    <location>
        <begin position="57"/>
        <end position="77"/>
    </location>
</feature>
<dbReference type="PANTHER" id="PTHR30482">
    <property type="entry name" value="HIGH-AFFINITY BRANCHED-CHAIN AMINO ACID TRANSPORT SYSTEM PERMEASE"/>
    <property type="match status" value="1"/>
</dbReference>
<keyword evidence="3 6" id="KW-0812">Transmembrane</keyword>
<dbReference type="InterPro" id="IPR043428">
    <property type="entry name" value="LivM-like"/>
</dbReference>
<keyword evidence="4 6" id="KW-1133">Transmembrane helix</keyword>
<reference evidence="7" key="1">
    <citation type="submission" date="2023-07" db="EMBL/GenBank/DDBJ databases">
        <title>A collection of bacterial strains from the Burkholderia cepacia Research Laboratory and Repository.</title>
        <authorList>
            <person name="Lipuma J."/>
            <person name="Spilker T."/>
            <person name="Caverly L."/>
        </authorList>
    </citation>
    <scope>NUCLEOTIDE SEQUENCE</scope>
    <source>
        <strain evidence="7">AU42020</strain>
    </source>
</reference>
<sequence length="418" mass="42723">MRNRPFAGVVRWTLFAACVALPAWLWPHGAVLGYLAQTAALVVLALSYNLQLGTTGLLSFGHAAFAGLGAFAAAHWFNHIGGPLPLLPLVGGVAGAGFGLAAGLLATRRAGTAFAMITLGLGECVAAAAWSVPAWFGGIGGVPIDRASGTPWGGWHFGAPAHAYAVIAAWCVASAWAMHALTRTPLARLANAVRDNPARVAALGTDPRRIRLAMVTCASFFAGVAGTLTLIDVELATPDSVSMARSATVLIAAVIGGTGTFFGPAAGAAVLTALSIGVAGVSRAWALYLGVLFVAIVVAAPRGIAGIVQTLAHALRRGAPAAERWRMLCAVGACVFWGVAIVCAAELGYAWRFGEDDGAGFAFGAWSVDADTPAGWAVACSAAGIGTLLWGWRARLVSGEQSGQSRRSAQTAKREDGR</sequence>
<evidence type="ECO:0000313" key="8">
    <source>
        <dbReference type="Proteomes" id="UP001171606"/>
    </source>
</evidence>
<evidence type="ECO:0000256" key="6">
    <source>
        <dbReference type="SAM" id="Phobius"/>
    </source>
</evidence>
<evidence type="ECO:0000256" key="3">
    <source>
        <dbReference type="ARBA" id="ARBA00022692"/>
    </source>
</evidence>
<comment type="caution">
    <text evidence="7">The sequence shown here is derived from an EMBL/GenBank/DDBJ whole genome shotgun (WGS) entry which is preliminary data.</text>
</comment>
<dbReference type="PANTHER" id="PTHR30482:SF17">
    <property type="entry name" value="ABC TRANSPORTER ATP-BINDING PROTEIN"/>
    <property type="match status" value="1"/>
</dbReference>
<evidence type="ECO:0000256" key="4">
    <source>
        <dbReference type="ARBA" id="ARBA00022989"/>
    </source>
</evidence>
<comment type="subcellular location">
    <subcellularLocation>
        <location evidence="1">Cell membrane</location>
        <topology evidence="1">Multi-pass membrane protein</topology>
    </subcellularLocation>
</comment>
<feature type="transmembrane region" description="Helical" evidence="6">
    <location>
        <begin position="327"/>
        <end position="351"/>
    </location>
</feature>
<feature type="transmembrane region" description="Helical" evidence="6">
    <location>
        <begin position="374"/>
        <end position="392"/>
    </location>
</feature>
<keyword evidence="2" id="KW-1003">Cell membrane</keyword>
<feature type="transmembrane region" description="Helical" evidence="6">
    <location>
        <begin position="243"/>
        <end position="262"/>
    </location>
</feature>
<dbReference type="EMBL" id="JAUJSQ010000007">
    <property type="protein sequence ID" value="MDN7933466.1"/>
    <property type="molecule type" value="Genomic_DNA"/>
</dbReference>
<dbReference type="CDD" id="cd06581">
    <property type="entry name" value="TM_PBP1_LivM_like"/>
    <property type="match status" value="1"/>
</dbReference>
<feature type="transmembrane region" description="Helical" evidence="6">
    <location>
        <begin position="9"/>
        <end position="26"/>
    </location>
</feature>
<dbReference type="RefSeq" id="WP_069257984.1">
    <property type="nucleotide sequence ID" value="NZ_CABVPT010000029.1"/>
</dbReference>
<organism evidence="7 8">
    <name type="scientific">Burkholderia metallica</name>
    <dbReference type="NCBI Taxonomy" id="488729"/>
    <lineage>
        <taxon>Bacteria</taxon>
        <taxon>Pseudomonadati</taxon>
        <taxon>Pseudomonadota</taxon>
        <taxon>Betaproteobacteria</taxon>
        <taxon>Burkholderiales</taxon>
        <taxon>Burkholderiaceae</taxon>
        <taxon>Burkholderia</taxon>
        <taxon>Burkholderia cepacia complex</taxon>
    </lineage>
</organism>
<name>A0ABT8PEF7_9BURK</name>
<dbReference type="GeneID" id="67903716"/>
<evidence type="ECO:0000256" key="2">
    <source>
        <dbReference type="ARBA" id="ARBA00022475"/>
    </source>
</evidence>
<dbReference type="Proteomes" id="UP001171606">
    <property type="component" value="Unassembled WGS sequence"/>
</dbReference>